<dbReference type="AlphaFoldDB" id="A0AAV2I762"/>
<comment type="similarity">
    <text evidence="1">Belongs to the UPF0489 family.</text>
</comment>
<protein>
    <submittedName>
        <fullName evidence="2">Uncharacterized protein</fullName>
    </submittedName>
</protein>
<comment type="caution">
    <text evidence="2">The sequence shown here is derived from an EMBL/GenBank/DDBJ whole genome shotgun (WGS) entry which is preliminary data.</text>
</comment>
<name>A0AAV2I762_LYMST</name>
<proteinExistence type="inferred from homology"/>
<accession>A0AAV2I762</accession>
<dbReference type="EMBL" id="CAXITT010000459">
    <property type="protein sequence ID" value="CAL1541924.1"/>
    <property type="molecule type" value="Genomic_DNA"/>
</dbReference>
<sequence>MMLLRKWQRYLRWCIALAALFVLWQVIHHFSQINTLDLSLDRYGKKQPDHWGSTNEDIDWLPGLVKSRSQEIPIVVVEEHYEVLKYWFQAADLGLISKSRNVLIHVDGHVDGAVPYDTENIPWFHYPNSRQEIYNMMQRNDMFIVAAVLTGFVDHVIWVWPQWDRQNHDSDWSHVIIDVQMGYTKVKVDTEMTGYKNDLCSCWKIRELEESNREKTPQDSLWECHRRNFSEVEAEKGPQISKLDCMIHATAVLEVMSEAVATVELPKIYPASSSAGVILDIDEDFYGCWSDMIPLQKSGMAEKSVELLSDLIADVLCADTAREEVVADMFYTALVNMVINLKSESCEVIGQQLRDQNKHCKTSLEVSNYIIENIPTLLGYLKKEGHEILLCHEEEKLQGLYLQSMMQLLLNFSMKELRLLSDLGICFKVSPSSRYFAQGGLLHVCMGENTPARTKVSFHLPSEVEITTQTVSLRKIITAVFKKPDLVTICRSVRDGYTPKQFHQVIESNILTSISHIYRSAHVENAHYDTNLLGGRLGWAQRSRIWTEKLLKYVSLNRFNDLDE</sequence>
<dbReference type="Pfam" id="PF12640">
    <property type="entry name" value="UPF0489"/>
    <property type="match status" value="1"/>
</dbReference>
<evidence type="ECO:0000313" key="3">
    <source>
        <dbReference type="Proteomes" id="UP001497497"/>
    </source>
</evidence>
<evidence type="ECO:0000313" key="2">
    <source>
        <dbReference type="EMBL" id="CAL1541924.1"/>
    </source>
</evidence>
<evidence type="ECO:0000256" key="1">
    <source>
        <dbReference type="ARBA" id="ARBA00007099"/>
    </source>
</evidence>
<keyword evidence="3" id="KW-1185">Reference proteome</keyword>
<gene>
    <name evidence="2" type="ORF">GSLYS_00015530001</name>
</gene>
<dbReference type="PANTHER" id="PTHR13225:SF3">
    <property type="entry name" value="UPF0489 PROTEIN C5ORF22"/>
    <property type="match status" value="1"/>
</dbReference>
<reference evidence="2 3" key="1">
    <citation type="submission" date="2024-04" db="EMBL/GenBank/DDBJ databases">
        <authorList>
            <consortium name="Genoscope - CEA"/>
            <person name="William W."/>
        </authorList>
    </citation>
    <scope>NUCLEOTIDE SEQUENCE [LARGE SCALE GENOMIC DNA]</scope>
</reference>
<organism evidence="2 3">
    <name type="scientific">Lymnaea stagnalis</name>
    <name type="common">Great pond snail</name>
    <name type="synonym">Helix stagnalis</name>
    <dbReference type="NCBI Taxonomy" id="6523"/>
    <lineage>
        <taxon>Eukaryota</taxon>
        <taxon>Metazoa</taxon>
        <taxon>Spiralia</taxon>
        <taxon>Lophotrochozoa</taxon>
        <taxon>Mollusca</taxon>
        <taxon>Gastropoda</taxon>
        <taxon>Heterobranchia</taxon>
        <taxon>Euthyneura</taxon>
        <taxon>Panpulmonata</taxon>
        <taxon>Hygrophila</taxon>
        <taxon>Lymnaeoidea</taxon>
        <taxon>Lymnaeidae</taxon>
        <taxon>Lymnaea</taxon>
    </lineage>
</organism>
<dbReference type="Proteomes" id="UP001497497">
    <property type="component" value="Unassembled WGS sequence"/>
</dbReference>
<dbReference type="PANTHER" id="PTHR13225">
    <property type="entry name" value="MISEXPRESSION SUPPRESSOR OF RAS 6"/>
    <property type="match status" value="1"/>
</dbReference>
<dbReference type="InterPro" id="IPR024131">
    <property type="entry name" value="UPF0489"/>
</dbReference>